<reference evidence="1 2" key="1">
    <citation type="journal article" date="2020" name="J. Appl. Phycol.">
        <title>Morphological changes and genome evolution in Raphidiopsis raciborskii CS-506 after 23 years in culture.</title>
        <authorList>
            <person name="Willis A."/>
            <person name="Bent S.J."/>
            <person name="Jameson I.D."/>
        </authorList>
    </citation>
    <scope>NUCLEOTIDE SEQUENCE [LARGE SCALE GENOMIC DNA]</scope>
    <source>
        <strain evidence="1 2">CS-506_A</strain>
    </source>
</reference>
<dbReference type="EMBL" id="VDFG01000486">
    <property type="protein sequence ID" value="MBA4465546.1"/>
    <property type="molecule type" value="Genomic_DNA"/>
</dbReference>
<comment type="caution">
    <text evidence="1">The sequence shown here is derived from an EMBL/GenBank/DDBJ whole genome shotgun (WGS) entry which is preliminary data.</text>
</comment>
<organism evidence="1 2">
    <name type="scientific">Cylindrospermopsis raciborskii CS-506_A</name>
    <dbReference type="NCBI Taxonomy" id="2585140"/>
    <lineage>
        <taxon>Bacteria</taxon>
        <taxon>Bacillati</taxon>
        <taxon>Cyanobacteriota</taxon>
        <taxon>Cyanophyceae</taxon>
        <taxon>Nostocales</taxon>
        <taxon>Aphanizomenonaceae</taxon>
        <taxon>Cylindrospermopsis</taxon>
    </lineage>
</organism>
<sequence length="96" mass="10710">MFQSVLSRRPVIALLHSESTAVSILNQVNTGYLVTFDERKPAHVCIDDMATAIEKAVTNPDNTEQINWDAFYTYSTVAMTEKLAQAFDLTLSANVR</sequence>
<dbReference type="AlphaFoldDB" id="A0A838WIU6"/>
<accession>A0A838WIU6</accession>
<evidence type="ECO:0000313" key="2">
    <source>
        <dbReference type="Proteomes" id="UP000538075"/>
    </source>
</evidence>
<name>A0A838WIU6_9CYAN</name>
<evidence type="ECO:0000313" key="1">
    <source>
        <dbReference type="EMBL" id="MBA4465546.1"/>
    </source>
</evidence>
<proteinExistence type="predicted"/>
<gene>
    <name evidence="1" type="ORF">FHK98_07635</name>
</gene>
<dbReference type="Proteomes" id="UP000538075">
    <property type="component" value="Unassembled WGS sequence"/>
</dbReference>
<protein>
    <submittedName>
        <fullName evidence="1">Uncharacterized protein</fullName>
    </submittedName>
</protein>